<protein>
    <submittedName>
        <fullName evidence="3">NADP-dependent oxidoreductase</fullName>
    </submittedName>
</protein>
<dbReference type="Pfam" id="PF00107">
    <property type="entry name" value="ADH_zinc_N"/>
    <property type="match status" value="1"/>
</dbReference>
<dbReference type="SMART" id="SM00829">
    <property type="entry name" value="PKS_ER"/>
    <property type="match status" value="1"/>
</dbReference>
<reference evidence="3 4" key="1">
    <citation type="submission" date="2020-04" db="EMBL/GenBank/DDBJ databases">
        <authorList>
            <person name="Zhang R."/>
            <person name="Schippers A."/>
        </authorList>
    </citation>
    <scope>NUCLEOTIDE SEQUENCE [LARGE SCALE GENOMIC DNA]</scope>
    <source>
        <strain evidence="3 4">DSM 109850</strain>
    </source>
</reference>
<dbReference type="PANTHER" id="PTHR43205">
    <property type="entry name" value="PROSTAGLANDIN REDUCTASE"/>
    <property type="match status" value="1"/>
</dbReference>
<dbReference type="AlphaFoldDB" id="A0A7Y0Q2F6"/>
<accession>A0A7Y0Q2F6</accession>
<proteinExistence type="predicted"/>
<dbReference type="InterPro" id="IPR041694">
    <property type="entry name" value="ADH_N_2"/>
</dbReference>
<dbReference type="SUPFAM" id="SSF51735">
    <property type="entry name" value="NAD(P)-binding Rossmann-fold domains"/>
    <property type="match status" value="1"/>
</dbReference>
<dbReference type="Gene3D" id="3.40.50.720">
    <property type="entry name" value="NAD(P)-binding Rossmann-like Domain"/>
    <property type="match status" value="1"/>
</dbReference>
<dbReference type="Proteomes" id="UP000533476">
    <property type="component" value="Unassembled WGS sequence"/>
</dbReference>
<dbReference type="FunFam" id="3.40.50.720:FF:000121">
    <property type="entry name" value="Prostaglandin reductase 2"/>
    <property type="match status" value="1"/>
</dbReference>
<dbReference type="InterPro" id="IPR045010">
    <property type="entry name" value="MDR_fam"/>
</dbReference>
<dbReference type="Pfam" id="PF16884">
    <property type="entry name" value="ADH_N_2"/>
    <property type="match status" value="1"/>
</dbReference>
<sequence length="332" mass="35809">MAVNRVVYFVKRPEGMISESCFEIREEAFPTPEEEQVIVKSLYASVDPYMRGRMSLGKSYTDPFPLNTPMQGAMIGEVVDGGDTDLKAGDRVSGVWPWAEQARIARAKLKKLDPSVPPTAALHVLGMPGLTAYIGLTKFGQPKPGQHLAVSAAAGAVGSLVGQIGKILGLHPVGIAGSDEKCQSLLKLGFEGAVNYRHAEFPEELKKALPNGVDIYFDNVGGPVTDAVMALLNPHARIAICGQIATYNGDPASWPKRPLFADLLVSRARAEAFIVGEHQADFPAALTQLHNWYRQGRLRVEESISDGFDQLIPALVGLFHGANRGKAIVKTN</sequence>
<name>A0A7Y0Q2F6_9FIRM</name>
<evidence type="ECO:0000313" key="3">
    <source>
        <dbReference type="EMBL" id="NMP22457.1"/>
    </source>
</evidence>
<dbReference type="SUPFAM" id="SSF50129">
    <property type="entry name" value="GroES-like"/>
    <property type="match status" value="1"/>
</dbReference>
<dbReference type="EMBL" id="JABBVZ010000023">
    <property type="protein sequence ID" value="NMP22457.1"/>
    <property type="molecule type" value="Genomic_DNA"/>
</dbReference>
<feature type="domain" description="Enoyl reductase (ER)" evidence="2">
    <location>
        <begin position="15"/>
        <end position="329"/>
    </location>
</feature>
<dbReference type="InterPro" id="IPR013149">
    <property type="entry name" value="ADH-like_C"/>
</dbReference>
<gene>
    <name evidence="3" type="ORF">HIJ39_08840</name>
</gene>
<dbReference type="RefSeq" id="WP_169098782.1">
    <property type="nucleotide sequence ID" value="NZ_JABBVZ010000023.1"/>
</dbReference>
<comment type="caution">
    <text evidence="3">The sequence shown here is derived from an EMBL/GenBank/DDBJ whole genome shotgun (WGS) entry which is preliminary data.</text>
</comment>
<dbReference type="Gene3D" id="3.90.180.10">
    <property type="entry name" value="Medium-chain alcohol dehydrogenases, catalytic domain"/>
    <property type="match status" value="1"/>
</dbReference>
<organism evidence="3 4">
    <name type="scientific">Sulfobacillus harzensis</name>
    <dbReference type="NCBI Taxonomy" id="2729629"/>
    <lineage>
        <taxon>Bacteria</taxon>
        <taxon>Bacillati</taxon>
        <taxon>Bacillota</taxon>
        <taxon>Clostridia</taxon>
        <taxon>Eubacteriales</taxon>
        <taxon>Clostridiales Family XVII. Incertae Sedis</taxon>
        <taxon>Sulfobacillus</taxon>
    </lineage>
</organism>
<keyword evidence="1" id="KW-0560">Oxidoreductase</keyword>
<dbReference type="InterPro" id="IPR020843">
    <property type="entry name" value="ER"/>
</dbReference>
<dbReference type="CDD" id="cd05288">
    <property type="entry name" value="PGDH"/>
    <property type="match status" value="1"/>
</dbReference>
<evidence type="ECO:0000259" key="2">
    <source>
        <dbReference type="SMART" id="SM00829"/>
    </source>
</evidence>
<evidence type="ECO:0000256" key="1">
    <source>
        <dbReference type="ARBA" id="ARBA00023002"/>
    </source>
</evidence>
<keyword evidence="4" id="KW-1185">Reference proteome</keyword>
<dbReference type="InterPro" id="IPR011032">
    <property type="entry name" value="GroES-like_sf"/>
</dbReference>
<dbReference type="InterPro" id="IPR036291">
    <property type="entry name" value="NAD(P)-bd_dom_sf"/>
</dbReference>
<dbReference type="PANTHER" id="PTHR43205:SF7">
    <property type="entry name" value="PROSTAGLANDIN REDUCTASE 1"/>
    <property type="match status" value="1"/>
</dbReference>
<dbReference type="GO" id="GO:0016628">
    <property type="term" value="F:oxidoreductase activity, acting on the CH-CH group of donors, NAD or NADP as acceptor"/>
    <property type="evidence" value="ECO:0007669"/>
    <property type="project" value="InterPro"/>
</dbReference>
<evidence type="ECO:0000313" key="4">
    <source>
        <dbReference type="Proteomes" id="UP000533476"/>
    </source>
</evidence>